<dbReference type="AlphaFoldDB" id="A0ABD7HMR9"/>
<dbReference type="EMBL" id="QXBN01000012">
    <property type="protein sequence ID" value="RIT36783.1"/>
    <property type="molecule type" value="Genomic_DNA"/>
</dbReference>
<dbReference type="RefSeq" id="WP_119596439.1">
    <property type="nucleotide sequence ID" value="NZ_QXBN01000012.1"/>
</dbReference>
<name>A0ABD7HMR9_9MYCO</name>
<protein>
    <submittedName>
        <fullName evidence="1">Uncharacterized protein</fullName>
    </submittedName>
</protein>
<evidence type="ECO:0000313" key="2">
    <source>
        <dbReference type="Proteomes" id="UP000284557"/>
    </source>
</evidence>
<sequence length="190" mass="21118">MEELGRTVIADAIVEFADGRLARFTSVEVLPRGILRATFADKVYVADGADDGRGHKPATITDTAYYSPGAWRSVQPPKRGVLMVGTWGTRPDGRQYHSNHCVKENVTAEEAREHAALWLSGYLPQDAVDKMRHLFSDHIELGDGMGTARFYMHWPQGPNEDIDVALEARAQLNPTNWRRSMSPLSPSALD</sequence>
<dbReference type="Proteomes" id="UP000284557">
    <property type="component" value="Unassembled WGS sequence"/>
</dbReference>
<accession>A0ABD7HMR9</accession>
<gene>
    <name evidence="1" type="ORF">D2E76_16135</name>
</gene>
<organism evidence="1 2">
    <name type="scientific">Mycobacteroides abscessus</name>
    <dbReference type="NCBI Taxonomy" id="36809"/>
    <lineage>
        <taxon>Bacteria</taxon>
        <taxon>Bacillati</taxon>
        <taxon>Actinomycetota</taxon>
        <taxon>Actinomycetes</taxon>
        <taxon>Mycobacteriales</taxon>
        <taxon>Mycobacteriaceae</taxon>
        <taxon>Mycobacteroides</taxon>
    </lineage>
</organism>
<comment type="caution">
    <text evidence="1">The sequence shown here is derived from an EMBL/GenBank/DDBJ whole genome shotgun (WGS) entry which is preliminary data.</text>
</comment>
<proteinExistence type="predicted"/>
<reference evidence="1 2" key="1">
    <citation type="submission" date="2018-08" db="EMBL/GenBank/DDBJ databases">
        <title>Linezolid Resistance in Mycobacterium abscessus: MIC Distribution and Comprehensive Investigation of Resistance Mechanisms.</title>
        <authorList>
            <person name="Ye M."/>
            <person name="Xu L."/>
            <person name="Zou Y."/>
            <person name="Li B."/>
            <person name="Guo Q."/>
            <person name="Zhang Y."/>
            <person name="Zhan M."/>
            <person name="Xu B."/>
            <person name="Yu F."/>
            <person name="Zhang Z."/>
            <person name="Chu H."/>
        </authorList>
    </citation>
    <scope>NUCLEOTIDE SEQUENCE [LARGE SCALE GENOMIC DNA]</scope>
    <source>
        <strain evidence="1 2">G143</strain>
    </source>
</reference>
<evidence type="ECO:0000313" key="1">
    <source>
        <dbReference type="EMBL" id="RIT36783.1"/>
    </source>
</evidence>